<sequence>MNISNASDDTIQMPQWFIDPNKIDCELVIKNKKEGFGGFYKKCTDKQGYMRVVFVHHATGAENAVKFLKCESCSSIIGDNGGHLQRHQKKHSTSGNSTSRIVLNASKLDVSRLLSRFFATTGRPLHEMENFSFRTLVGDLLNLGKRMDPTSVPMSLIPSRSSTRRYTLEKLDNEIAKLRTLVLPIAKSGYLSFMADFGRVHEDFLCLKASYLEERIDEDGSLKWVTLVVPIAYMSVSGDVKDANNIFIMIKQAVLNFFGEDLDLKTAFLTADGAHNIRRCATDHFNQYVRCFAHATDIIGKRTLLPYKSTIVSPLERSILKNYSDLLELCRLFTMSLKKDRALYKEIGVSLLDVVPTRWFSGFKCLVAVYKNIDKLGSFIAEMTPTSASHLDELLKIENRIRYKELSDVMGPLLQSNTYFQENSDSLKDVAVFVVSLMDEFDRFSVAGEKEVLVKFAKQATRKMCTDLDTIHFVATYLNPPSKDLHEYKELSDVMGPLLQSNTYFQENSDSLKDVAVFVVSLMDEFDRFSVAGEKEVLVKFAKQATRKMCTDLDTIHFVATYLNPPSKDLHELQLRYDRHQIPIDIALPLQPPPLPASANDLQHEQVSSSDMARSKKWTEGIRCGARLMRIMIFLLNQPSQISQRTAEDFDGESLGFFGSMDNNNETTMKSIVIQHWPDSFHRFLDTIMNRITDISIVRGTDH</sequence>
<dbReference type="PANTHER" id="PTHR37432">
    <property type="entry name" value="PROTEIN CBG21304"/>
    <property type="match status" value="1"/>
</dbReference>
<dbReference type="PANTHER" id="PTHR37432:SF1">
    <property type="entry name" value="HAT C-TERMINAL DIMERISATION DOMAIN-CONTAINING PROTEIN-RELATED"/>
    <property type="match status" value="1"/>
</dbReference>
<dbReference type="EMBL" id="CP090896">
    <property type="protein sequence ID" value="ULT85342.1"/>
    <property type="molecule type" value="Genomic_DNA"/>
</dbReference>
<organism evidence="1 2">
    <name type="scientific">Caenorhabditis briggsae</name>
    <dbReference type="NCBI Taxonomy" id="6238"/>
    <lineage>
        <taxon>Eukaryota</taxon>
        <taxon>Metazoa</taxon>
        <taxon>Ecdysozoa</taxon>
        <taxon>Nematoda</taxon>
        <taxon>Chromadorea</taxon>
        <taxon>Rhabditida</taxon>
        <taxon>Rhabditina</taxon>
        <taxon>Rhabditomorpha</taxon>
        <taxon>Rhabditoidea</taxon>
        <taxon>Rhabditidae</taxon>
        <taxon>Peloderinae</taxon>
        <taxon>Caenorhabditis</taxon>
    </lineage>
</organism>
<dbReference type="Proteomes" id="UP000827892">
    <property type="component" value="Chromosome X"/>
</dbReference>
<accession>A0AAE8ZXW6</accession>
<gene>
    <name evidence="1" type="ORF">L3Y34_013865</name>
</gene>
<evidence type="ECO:0000313" key="2">
    <source>
        <dbReference type="Proteomes" id="UP000827892"/>
    </source>
</evidence>
<dbReference type="InterPro" id="IPR012337">
    <property type="entry name" value="RNaseH-like_sf"/>
</dbReference>
<dbReference type="SUPFAM" id="SSF53098">
    <property type="entry name" value="Ribonuclease H-like"/>
    <property type="match status" value="2"/>
</dbReference>
<reference evidence="1 2" key="1">
    <citation type="submission" date="2022-05" db="EMBL/GenBank/DDBJ databases">
        <title>Chromosome-level reference genomes for two strains of Caenorhabditis briggsae: an improved platform for comparative genomics.</title>
        <authorList>
            <person name="Stevens L."/>
            <person name="Andersen E.C."/>
        </authorList>
    </citation>
    <scope>NUCLEOTIDE SEQUENCE [LARGE SCALE GENOMIC DNA]</scope>
    <source>
        <strain evidence="1">QX1410_ONT</strain>
        <tissue evidence="1">Whole-organism</tissue>
    </source>
</reference>
<protein>
    <submittedName>
        <fullName evidence="1">Uncharacterized protein</fullName>
    </submittedName>
</protein>
<proteinExistence type="predicted"/>
<dbReference type="AlphaFoldDB" id="A0AAE8ZXW6"/>
<name>A0AAE8ZXW6_CAEBR</name>
<evidence type="ECO:0000313" key="1">
    <source>
        <dbReference type="EMBL" id="ULT85342.1"/>
    </source>
</evidence>